<evidence type="ECO:0000313" key="2">
    <source>
        <dbReference type="EMBL" id="MFC6660578.1"/>
    </source>
</evidence>
<protein>
    <submittedName>
        <fullName evidence="2">GNAT family N-acetyltransferase</fullName>
        <ecNumber evidence="2">2.3.-.-</ecNumber>
    </submittedName>
</protein>
<dbReference type="RefSeq" id="WP_224606670.1">
    <property type="nucleotide sequence ID" value="NZ_JAIQXV010000004.1"/>
</dbReference>
<proteinExistence type="predicted"/>
<comment type="caution">
    <text evidence="2">The sequence shown here is derived from an EMBL/GenBank/DDBJ whole genome shotgun (WGS) entry which is preliminary data.</text>
</comment>
<keyword evidence="2" id="KW-0808">Transferase</keyword>
<dbReference type="Pfam" id="PF13302">
    <property type="entry name" value="Acetyltransf_3"/>
    <property type="match status" value="1"/>
</dbReference>
<organism evidence="2 3">
    <name type="scientific">Deinococcus multiflagellatus</name>
    <dbReference type="NCBI Taxonomy" id="1656887"/>
    <lineage>
        <taxon>Bacteria</taxon>
        <taxon>Thermotogati</taxon>
        <taxon>Deinococcota</taxon>
        <taxon>Deinococci</taxon>
        <taxon>Deinococcales</taxon>
        <taxon>Deinococcaceae</taxon>
        <taxon>Deinococcus</taxon>
    </lineage>
</organism>
<keyword evidence="2" id="KW-0012">Acyltransferase</keyword>
<dbReference type="Proteomes" id="UP001596317">
    <property type="component" value="Unassembled WGS sequence"/>
</dbReference>
<dbReference type="InterPro" id="IPR000182">
    <property type="entry name" value="GNAT_dom"/>
</dbReference>
<dbReference type="EC" id="2.3.-.-" evidence="2"/>
<evidence type="ECO:0000259" key="1">
    <source>
        <dbReference type="Pfam" id="PF13302"/>
    </source>
</evidence>
<accession>A0ABW1ZJG2</accession>
<sequence>MAIAAPSPLLTGQRTVLRPVEEGDASFILKQRLDPRIGAHLHATSPDLSSQQLWIRQQRERPDDYYFAICLRGTGEMRGVIGLYNVTAQEAELGRYICIGAPEQAMEGSLLLQHWALETLGLNVVYCTFTPANRTTRVLTRVQQWYRHPEPVTDALTGTLLERWQTDQQTFRANRPRLLQRLEALREAAGPTR</sequence>
<reference evidence="3" key="1">
    <citation type="journal article" date="2019" name="Int. J. Syst. Evol. Microbiol.">
        <title>The Global Catalogue of Microorganisms (GCM) 10K type strain sequencing project: providing services to taxonomists for standard genome sequencing and annotation.</title>
        <authorList>
            <consortium name="The Broad Institute Genomics Platform"/>
            <consortium name="The Broad Institute Genome Sequencing Center for Infectious Disease"/>
            <person name="Wu L."/>
            <person name="Ma J."/>
        </authorList>
    </citation>
    <scope>NUCLEOTIDE SEQUENCE [LARGE SCALE GENOMIC DNA]</scope>
    <source>
        <strain evidence="3">CCUG 63830</strain>
    </source>
</reference>
<dbReference type="InterPro" id="IPR016181">
    <property type="entry name" value="Acyl_CoA_acyltransferase"/>
</dbReference>
<dbReference type="SUPFAM" id="SSF55729">
    <property type="entry name" value="Acyl-CoA N-acyltransferases (Nat)"/>
    <property type="match status" value="1"/>
</dbReference>
<dbReference type="EMBL" id="JBHSWB010000001">
    <property type="protein sequence ID" value="MFC6660578.1"/>
    <property type="molecule type" value="Genomic_DNA"/>
</dbReference>
<dbReference type="Gene3D" id="3.40.630.30">
    <property type="match status" value="1"/>
</dbReference>
<gene>
    <name evidence="2" type="ORF">ACFP90_09575</name>
</gene>
<dbReference type="GO" id="GO:0016746">
    <property type="term" value="F:acyltransferase activity"/>
    <property type="evidence" value="ECO:0007669"/>
    <property type="project" value="UniProtKB-KW"/>
</dbReference>
<name>A0ABW1ZJG2_9DEIO</name>
<feature type="domain" description="N-acetyltransferase" evidence="1">
    <location>
        <begin position="14"/>
        <end position="137"/>
    </location>
</feature>
<keyword evidence="3" id="KW-1185">Reference proteome</keyword>
<evidence type="ECO:0000313" key="3">
    <source>
        <dbReference type="Proteomes" id="UP001596317"/>
    </source>
</evidence>